<evidence type="ECO:0000256" key="1">
    <source>
        <dbReference type="SAM" id="Phobius"/>
    </source>
</evidence>
<keyword evidence="1" id="KW-0472">Membrane</keyword>
<feature type="transmembrane region" description="Helical" evidence="1">
    <location>
        <begin position="97"/>
        <end position="116"/>
    </location>
</feature>
<reference evidence="2 3" key="1">
    <citation type="submission" date="2019-07" db="EMBL/GenBank/DDBJ databases">
        <title>Whole genome shotgun sequence of Staphylococcus kloosii NBRC 109624.</title>
        <authorList>
            <person name="Hosoyama A."/>
            <person name="Uohara A."/>
            <person name="Ohji S."/>
            <person name="Ichikawa N."/>
        </authorList>
    </citation>
    <scope>NUCLEOTIDE SEQUENCE [LARGE SCALE GENOMIC DNA]</scope>
    <source>
        <strain evidence="2 3">NBRC 109624</strain>
    </source>
</reference>
<dbReference type="EMBL" id="BKAQ01000019">
    <property type="protein sequence ID" value="GEP82969.1"/>
    <property type="molecule type" value="Genomic_DNA"/>
</dbReference>
<sequence>MGIKKKLQNKYIFIEDKVHRKFTKTTFQNIIATVFILPLTLTFYAVILALKSEFVNNKLNELLETIVYLLIILSFLDIYLILIYISVYTKNRKLFKIVKVISLIFIFLYSIYILIYKDIKNLNEFDNYFIIITSSIITYVLVKIIRNFTISIYNWIFNNDLGIRERDELIKFKLSFINSIIIGFITFIATLLGMSLTIKQLFFN</sequence>
<comment type="caution">
    <text evidence="2">The sequence shown here is derived from an EMBL/GenBank/DDBJ whole genome shotgun (WGS) entry which is preliminary data.</text>
</comment>
<protein>
    <submittedName>
        <fullName evidence="2">Uncharacterized protein</fullName>
    </submittedName>
</protein>
<organism evidence="2 3">
    <name type="scientific">Staphylococcus kloosii</name>
    <dbReference type="NCBI Taxonomy" id="29384"/>
    <lineage>
        <taxon>Bacteria</taxon>
        <taxon>Bacillati</taxon>
        <taxon>Bacillota</taxon>
        <taxon>Bacilli</taxon>
        <taxon>Bacillales</taxon>
        <taxon>Staphylococcaceae</taxon>
        <taxon>Staphylococcus</taxon>
    </lineage>
</organism>
<proteinExistence type="predicted"/>
<feature type="transmembrane region" description="Helical" evidence="1">
    <location>
        <begin position="30"/>
        <end position="50"/>
    </location>
</feature>
<keyword evidence="3" id="KW-1185">Reference proteome</keyword>
<keyword evidence="1" id="KW-0812">Transmembrane</keyword>
<keyword evidence="1" id="KW-1133">Transmembrane helix</keyword>
<feature type="transmembrane region" description="Helical" evidence="1">
    <location>
        <begin position="65"/>
        <end position="85"/>
    </location>
</feature>
<accession>A0ABQ0XRT7</accession>
<feature type="transmembrane region" description="Helical" evidence="1">
    <location>
        <begin position="128"/>
        <end position="156"/>
    </location>
</feature>
<name>A0ABQ0XRT7_9STAP</name>
<feature type="transmembrane region" description="Helical" evidence="1">
    <location>
        <begin position="176"/>
        <end position="198"/>
    </location>
</feature>
<gene>
    <name evidence="2" type="ORF">SKL01_21470</name>
</gene>
<evidence type="ECO:0000313" key="2">
    <source>
        <dbReference type="EMBL" id="GEP82969.1"/>
    </source>
</evidence>
<evidence type="ECO:0000313" key="3">
    <source>
        <dbReference type="Proteomes" id="UP000321040"/>
    </source>
</evidence>
<dbReference type="Proteomes" id="UP000321040">
    <property type="component" value="Unassembled WGS sequence"/>
</dbReference>